<comment type="caution">
    <text evidence="1">The sequence shown here is derived from an EMBL/GenBank/DDBJ whole genome shotgun (WGS) entry which is preliminary data.</text>
</comment>
<evidence type="ECO:0000313" key="1">
    <source>
        <dbReference type="EMBL" id="NEZ65524.1"/>
    </source>
</evidence>
<reference evidence="1 2" key="1">
    <citation type="journal article" date="2020" name="Microb. Ecol.">
        <title>Ecogenomics of the Marine Benthic Filamentous Cyanobacterium Adonisia.</title>
        <authorList>
            <person name="Walter J.M."/>
            <person name="Coutinho F.H."/>
            <person name="Leomil L."/>
            <person name="Hargreaves P.I."/>
            <person name="Campeao M.E."/>
            <person name="Vieira V.V."/>
            <person name="Silva B.S."/>
            <person name="Fistarol G.O."/>
            <person name="Salomon P.S."/>
            <person name="Sawabe T."/>
            <person name="Mino S."/>
            <person name="Hosokawa M."/>
            <person name="Miyashita H."/>
            <person name="Maruyama F."/>
            <person name="van Verk M.C."/>
            <person name="Dutilh B.E."/>
            <person name="Thompson C.C."/>
            <person name="Thompson F.L."/>
        </authorList>
    </citation>
    <scope>NUCLEOTIDE SEQUENCE [LARGE SCALE GENOMIC DNA]</scope>
    <source>
        <strain evidence="1 2">CCMR0082</strain>
    </source>
</reference>
<accession>A0A6M0SAN2</accession>
<evidence type="ECO:0000313" key="2">
    <source>
        <dbReference type="Proteomes" id="UP000473574"/>
    </source>
</evidence>
<dbReference type="Proteomes" id="UP000473574">
    <property type="component" value="Unassembled WGS sequence"/>
</dbReference>
<proteinExistence type="predicted"/>
<name>A0A6M0SAN2_9CYAN</name>
<dbReference type="AlphaFoldDB" id="A0A6M0SAN2"/>
<sequence length="122" mass="13531">MTLTVADFKLDYPEFDSEEDTRVERLLTRAALRIDATQFGECYDEAHGLVVAHLLARSKESANSNGKGQGALVSVQVENQYSERYADPNSAISKADSEYASTTYGQQFLELRNALIVPILII</sequence>
<protein>
    <submittedName>
        <fullName evidence="1">DUF4054 domain-containing protein</fullName>
    </submittedName>
</protein>
<dbReference type="Pfam" id="PF13262">
    <property type="entry name" value="DUF4054"/>
    <property type="match status" value="1"/>
</dbReference>
<gene>
    <name evidence="1" type="ORF">D0962_22630</name>
</gene>
<organism evidence="1 2">
    <name type="scientific">Adonisia turfae CCMR0082</name>
    <dbReference type="NCBI Taxonomy" id="2304604"/>
    <lineage>
        <taxon>Bacteria</taxon>
        <taxon>Bacillati</taxon>
        <taxon>Cyanobacteriota</taxon>
        <taxon>Adonisia</taxon>
        <taxon>Adonisia turfae</taxon>
    </lineage>
</organism>
<dbReference type="EMBL" id="QZCE01000002">
    <property type="protein sequence ID" value="NEZ65524.1"/>
    <property type="molecule type" value="Genomic_DNA"/>
</dbReference>
<dbReference type="RefSeq" id="WP_163666674.1">
    <property type="nucleotide sequence ID" value="NZ_QZCE01000002.1"/>
</dbReference>
<dbReference type="InterPro" id="IPR025127">
    <property type="entry name" value="DUF4054"/>
</dbReference>